<proteinExistence type="predicted"/>
<reference evidence="3" key="1">
    <citation type="submission" date="2025-08" db="UniProtKB">
        <authorList>
            <consortium name="RefSeq"/>
        </authorList>
    </citation>
    <scope>IDENTIFICATION</scope>
</reference>
<dbReference type="GeneID" id="106810370"/>
<name>A0ABM1EAF5_PRICU</name>
<dbReference type="RefSeq" id="XP_014669176.1">
    <property type="nucleotide sequence ID" value="XM_014813690.1"/>
</dbReference>
<feature type="compositionally biased region" description="Pro residues" evidence="1">
    <location>
        <begin position="106"/>
        <end position="115"/>
    </location>
</feature>
<feature type="compositionally biased region" description="Polar residues" evidence="1">
    <location>
        <begin position="22"/>
        <end position="31"/>
    </location>
</feature>
<accession>A0ABM1EAF5</accession>
<sequence>MSVRVATEFEASAPLKRHRSSSPDARQQSPWKRSLVEEREQETEHGYTYTIQVAMTIYEPTPTNETKDAHDEAVKKVIQRSEVASEVATATRDCILREELAGVSPPSVPPLPGFPARPDDTPGRDSAARLKETYEWTVKALLFLDCAAADERAGATPEGYGKGKFPMERVLQEVDRMEKNVAGACLTGIGSVPHVDTSGLRPEACDNESDRVQRDYVLTRDTAECLDAVTIIYKDM</sequence>
<feature type="compositionally biased region" description="Basic and acidic residues" evidence="1">
    <location>
        <begin position="34"/>
        <end position="45"/>
    </location>
</feature>
<feature type="region of interest" description="Disordered" evidence="1">
    <location>
        <begin position="1"/>
        <end position="46"/>
    </location>
</feature>
<keyword evidence="2" id="KW-1185">Reference proteome</keyword>
<feature type="region of interest" description="Disordered" evidence="1">
    <location>
        <begin position="106"/>
        <end position="126"/>
    </location>
</feature>
<dbReference type="Proteomes" id="UP000695022">
    <property type="component" value="Unplaced"/>
</dbReference>
<gene>
    <name evidence="3" type="primary">LOC106810370</name>
</gene>
<evidence type="ECO:0000313" key="2">
    <source>
        <dbReference type="Proteomes" id="UP000695022"/>
    </source>
</evidence>
<evidence type="ECO:0000256" key="1">
    <source>
        <dbReference type="SAM" id="MobiDB-lite"/>
    </source>
</evidence>
<feature type="compositionally biased region" description="Basic and acidic residues" evidence="1">
    <location>
        <begin position="117"/>
        <end position="126"/>
    </location>
</feature>
<evidence type="ECO:0000313" key="3">
    <source>
        <dbReference type="RefSeq" id="XP_014669176.1"/>
    </source>
</evidence>
<organism evidence="2 3">
    <name type="scientific">Priapulus caudatus</name>
    <name type="common">Priapulid worm</name>
    <dbReference type="NCBI Taxonomy" id="37621"/>
    <lineage>
        <taxon>Eukaryota</taxon>
        <taxon>Metazoa</taxon>
        <taxon>Ecdysozoa</taxon>
        <taxon>Scalidophora</taxon>
        <taxon>Priapulida</taxon>
        <taxon>Priapulimorpha</taxon>
        <taxon>Priapulimorphida</taxon>
        <taxon>Priapulidae</taxon>
        <taxon>Priapulus</taxon>
    </lineage>
</organism>
<protein>
    <submittedName>
        <fullName evidence="3">Uncharacterized protein LOC106810370</fullName>
    </submittedName>
</protein>